<accession>A0AAN9XGN5</accession>
<dbReference type="AlphaFoldDB" id="A0AAN9XGN5"/>
<proteinExistence type="predicted"/>
<feature type="region of interest" description="Disordered" evidence="1">
    <location>
        <begin position="1"/>
        <end position="159"/>
    </location>
</feature>
<gene>
    <name evidence="2" type="ORF">VNO78_19955</name>
</gene>
<keyword evidence="3" id="KW-1185">Reference proteome</keyword>
<feature type="compositionally biased region" description="Basic and acidic residues" evidence="1">
    <location>
        <begin position="73"/>
        <end position="96"/>
    </location>
</feature>
<dbReference type="EMBL" id="JAYMYS010000005">
    <property type="protein sequence ID" value="KAK7391539.1"/>
    <property type="molecule type" value="Genomic_DNA"/>
</dbReference>
<sequence length="224" mass="24604">MTKINRDFCDEQSHNGTRGDGSFRAGVRVGEDRRDEEGDALPKGERRDSKEGGGQTIATPKKEKWRVNGVGRKTGEKADLGEGVPDTDKSDWRRDGGTGGVPHQWADSSTNHSATRGLDEGSQRQRLTQHVNRGTDADLVGPDGRNTPNQNATRGHGDRGQTQWLFQHNFRGTATNEWAPLVAAHPLRSRHVASNTAHCPSGPISAKHEPARLRLWVPRITACR</sequence>
<feature type="compositionally biased region" description="Basic and acidic residues" evidence="1">
    <location>
        <begin position="29"/>
        <end position="51"/>
    </location>
</feature>
<dbReference type="Proteomes" id="UP001386955">
    <property type="component" value="Unassembled WGS sequence"/>
</dbReference>
<evidence type="ECO:0000313" key="2">
    <source>
        <dbReference type="EMBL" id="KAK7391539.1"/>
    </source>
</evidence>
<comment type="caution">
    <text evidence="2">The sequence shown here is derived from an EMBL/GenBank/DDBJ whole genome shotgun (WGS) entry which is preliminary data.</text>
</comment>
<evidence type="ECO:0000313" key="3">
    <source>
        <dbReference type="Proteomes" id="UP001386955"/>
    </source>
</evidence>
<name>A0AAN9XGN5_PSOTE</name>
<feature type="compositionally biased region" description="Basic and acidic residues" evidence="1">
    <location>
        <begin position="1"/>
        <end position="13"/>
    </location>
</feature>
<organism evidence="2 3">
    <name type="scientific">Psophocarpus tetragonolobus</name>
    <name type="common">Winged bean</name>
    <name type="synonym">Dolichos tetragonolobus</name>
    <dbReference type="NCBI Taxonomy" id="3891"/>
    <lineage>
        <taxon>Eukaryota</taxon>
        <taxon>Viridiplantae</taxon>
        <taxon>Streptophyta</taxon>
        <taxon>Embryophyta</taxon>
        <taxon>Tracheophyta</taxon>
        <taxon>Spermatophyta</taxon>
        <taxon>Magnoliopsida</taxon>
        <taxon>eudicotyledons</taxon>
        <taxon>Gunneridae</taxon>
        <taxon>Pentapetalae</taxon>
        <taxon>rosids</taxon>
        <taxon>fabids</taxon>
        <taxon>Fabales</taxon>
        <taxon>Fabaceae</taxon>
        <taxon>Papilionoideae</taxon>
        <taxon>50 kb inversion clade</taxon>
        <taxon>NPAAA clade</taxon>
        <taxon>indigoferoid/millettioid clade</taxon>
        <taxon>Phaseoleae</taxon>
        <taxon>Psophocarpus</taxon>
    </lineage>
</organism>
<protein>
    <submittedName>
        <fullName evidence="2">Uncharacterized protein</fullName>
    </submittedName>
</protein>
<reference evidence="2 3" key="1">
    <citation type="submission" date="2024-01" db="EMBL/GenBank/DDBJ databases">
        <title>The genomes of 5 underutilized Papilionoideae crops provide insights into root nodulation and disease resistanc.</title>
        <authorList>
            <person name="Jiang F."/>
        </authorList>
    </citation>
    <scope>NUCLEOTIDE SEQUENCE [LARGE SCALE GENOMIC DNA]</scope>
    <source>
        <strain evidence="2">DUOXIRENSHENG_FW03</strain>
        <tissue evidence="2">Leaves</tissue>
    </source>
</reference>
<evidence type="ECO:0000256" key="1">
    <source>
        <dbReference type="SAM" id="MobiDB-lite"/>
    </source>
</evidence>